<accession>A0AAN7SFH9</accession>
<sequence length="355" mass="39533">MDEFVKNKLQHWGLAEKLQAVFEGGHPKAARGKLWATYNYMRKNLKKFGLISASYKNQTKSNPDDSTDASIDAEDSKTLQVVPIRLFDIPAREFISGPQNNTSTRLNSVGAKLTKMSKRIDDISRTTIEDVNKHVLNTISTLIKSELDAGFNAKFATLIQPMRIKLDNFVESALDAATVRALLDVGFNAKYSTLAQPLKSDVHELKTKLTILNDYVLSLTSGNVEAAGMITKFLRFLEENRDSLKSYDIESRLQKVESSFDEFYNLQSEIQVKDEDNDHSAVLDEFEENYFKAVSLAREIIAKLAGKAIVANAAASTSKLEHGSVEDNGEEVALASARELDQIAIEWNVSQDSTV</sequence>
<name>A0AAN7SFH9_9COLE</name>
<comment type="caution">
    <text evidence="1">The sequence shown here is derived from an EMBL/GenBank/DDBJ whole genome shotgun (WGS) entry which is preliminary data.</text>
</comment>
<reference evidence="2" key="1">
    <citation type="submission" date="2023-01" db="EMBL/GenBank/DDBJ databases">
        <title>Key to firefly adult light organ development and bioluminescence: homeobox transcription factors regulate luciferase expression and transportation to peroxisome.</title>
        <authorList>
            <person name="Fu X."/>
        </authorList>
    </citation>
    <scope>NUCLEOTIDE SEQUENCE [LARGE SCALE GENOMIC DNA]</scope>
</reference>
<gene>
    <name evidence="1" type="ORF">RN001_007613</name>
</gene>
<dbReference type="EMBL" id="JARPUR010000003">
    <property type="protein sequence ID" value="KAK4879467.1"/>
    <property type="molecule type" value="Genomic_DNA"/>
</dbReference>
<protein>
    <submittedName>
        <fullName evidence="1">Uncharacterized protein</fullName>
    </submittedName>
</protein>
<keyword evidence="2" id="KW-1185">Reference proteome</keyword>
<organism evidence="1 2">
    <name type="scientific">Aquatica leii</name>
    <dbReference type="NCBI Taxonomy" id="1421715"/>
    <lineage>
        <taxon>Eukaryota</taxon>
        <taxon>Metazoa</taxon>
        <taxon>Ecdysozoa</taxon>
        <taxon>Arthropoda</taxon>
        <taxon>Hexapoda</taxon>
        <taxon>Insecta</taxon>
        <taxon>Pterygota</taxon>
        <taxon>Neoptera</taxon>
        <taxon>Endopterygota</taxon>
        <taxon>Coleoptera</taxon>
        <taxon>Polyphaga</taxon>
        <taxon>Elateriformia</taxon>
        <taxon>Elateroidea</taxon>
        <taxon>Lampyridae</taxon>
        <taxon>Luciolinae</taxon>
        <taxon>Aquatica</taxon>
    </lineage>
</organism>
<dbReference type="Proteomes" id="UP001353858">
    <property type="component" value="Unassembled WGS sequence"/>
</dbReference>
<evidence type="ECO:0000313" key="1">
    <source>
        <dbReference type="EMBL" id="KAK4879467.1"/>
    </source>
</evidence>
<evidence type="ECO:0000313" key="2">
    <source>
        <dbReference type="Proteomes" id="UP001353858"/>
    </source>
</evidence>
<dbReference type="AlphaFoldDB" id="A0AAN7SFH9"/>
<proteinExistence type="predicted"/>